<dbReference type="Gene3D" id="3.40.50.300">
    <property type="entry name" value="P-loop containing nucleotide triphosphate hydrolases"/>
    <property type="match status" value="1"/>
</dbReference>
<dbReference type="PANTHER" id="PTHR33295">
    <property type="entry name" value="ATPASE"/>
    <property type="match status" value="1"/>
</dbReference>
<evidence type="ECO:0000313" key="3">
    <source>
        <dbReference type="Proteomes" id="UP000009374"/>
    </source>
</evidence>
<dbReference type="Pfam" id="PF13635">
    <property type="entry name" value="DUF4143"/>
    <property type="match status" value="1"/>
</dbReference>
<evidence type="ECO:0000259" key="1">
    <source>
        <dbReference type="SMART" id="SM00382"/>
    </source>
</evidence>
<dbReference type="SUPFAM" id="SSF52540">
    <property type="entry name" value="P-loop containing nucleoside triphosphate hydrolases"/>
    <property type="match status" value="1"/>
</dbReference>
<dbReference type="AlphaFoldDB" id="C6HZS1"/>
<dbReference type="InterPro" id="IPR027417">
    <property type="entry name" value="P-loop_NTPase"/>
</dbReference>
<accession>C6HZS1</accession>
<organism evidence="2 3">
    <name type="scientific">Leptospirillum ferrodiazotrophum</name>
    <dbReference type="NCBI Taxonomy" id="412449"/>
    <lineage>
        <taxon>Bacteria</taxon>
        <taxon>Pseudomonadati</taxon>
        <taxon>Nitrospirota</taxon>
        <taxon>Nitrospiria</taxon>
        <taxon>Nitrospirales</taxon>
        <taxon>Nitrospiraceae</taxon>
        <taxon>Leptospirillum</taxon>
    </lineage>
</organism>
<dbReference type="InterPro" id="IPR025420">
    <property type="entry name" value="DUF4143"/>
</dbReference>
<protein>
    <submittedName>
        <fullName evidence="2">ATPase</fullName>
    </submittedName>
</protein>
<dbReference type="InterPro" id="IPR041682">
    <property type="entry name" value="AAA_14"/>
</dbReference>
<keyword evidence="3" id="KW-1185">Reference proteome</keyword>
<reference evidence="2 3" key="1">
    <citation type="journal article" date="2009" name="Appl. Environ. Microbiol.">
        <title>Community genomic and proteomic analyses of chemoautotrophic iron-oxidizing "Leptospirillum rubarum" (Group II) and "Leptospirillum ferrodiazotrophum" (Group III) bacteria in acid mine drainage biofilms.</title>
        <authorList>
            <person name="Goltsman D.S."/>
            <person name="Denef V.J."/>
            <person name="Singer S.W."/>
            <person name="VerBerkmoes N.C."/>
            <person name="Lefsrud M."/>
            <person name="Mueller R.S."/>
            <person name="Dick G.J."/>
            <person name="Sun C.L."/>
            <person name="Wheeler K.E."/>
            <person name="Zemla A."/>
            <person name="Baker B.J."/>
            <person name="Hauser L."/>
            <person name="Land M."/>
            <person name="Shah M.B."/>
            <person name="Thelen M.P."/>
            <person name="Hettich R.L."/>
            <person name="Banfield J.F."/>
        </authorList>
    </citation>
    <scope>NUCLEOTIDE SEQUENCE [LARGE SCALE GENOMIC DNA]</scope>
</reference>
<sequence length="489" mass="56493">MEPIKDSDIKLRIERDNPWWSTIGVKIPEAEYARRVYFGPFKVLALNFKIRRATILLGPRRVGKTFIIKQIIHEAIQEGFDPKGILYASIDAPVFSGLSLEKFLHFMPKETQNERRLVIFDEIQYLPDWEIHLKDLVDTYSNTKFIATGSAAAALKLKSQESGAGRFSEFMLPPLTFYEFLCFMKKDEELVEVRDGVYYFNDIDLLNENFIDYLNYGGYPEGVLNPEIRSNQEQFIRNDIIDKVLLKDLPNLYGIDNIQELNKLFSFLAYNAGQEASLENLSQGSGISKQTIKKYIEYLESAFLIIKLPTVNDHCRTFLRERNFKIYLNNPSMRAALFAPLHSDENERIAHLAESAVFSQCQHSAEFRHLRYARWKQGRNEGEVDIVYLEAPTERPVWIGEIKWSDKVVSDGHSEMKNIIYFLKKHDSVKSVVFTTKSSFGEREVENRKIFLYPTAAYCYVVGRNITADLDAVSQVKARTKTSKSSQET</sequence>
<dbReference type="SMART" id="SM00382">
    <property type="entry name" value="AAA"/>
    <property type="match status" value="1"/>
</dbReference>
<proteinExistence type="predicted"/>
<dbReference type="PANTHER" id="PTHR33295:SF18">
    <property type="entry name" value="AAA+ ATPASE DOMAIN-CONTAINING PROTEIN"/>
    <property type="match status" value="1"/>
</dbReference>
<gene>
    <name evidence="2" type="ORF">UBAL3_95450079</name>
</gene>
<evidence type="ECO:0000313" key="2">
    <source>
        <dbReference type="EMBL" id="EES51859.1"/>
    </source>
</evidence>
<feature type="domain" description="AAA+ ATPase" evidence="1">
    <location>
        <begin position="50"/>
        <end position="175"/>
    </location>
</feature>
<dbReference type="InterPro" id="IPR003593">
    <property type="entry name" value="AAA+_ATPase"/>
</dbReference>
<dbReference type="Pfam" id="PF13173">
    <property type="entry name" value="AAA_14"/>
    <property type="match status" value="1"/>
</dbReference>
<name>C6HZS1_9BACT</name>
<dbReference type="EMBL" id="GG693884">
    <property type="protein sequence ID" value="EES51859.1"/>
    <property type="molecule type" value="Genomic_DNA"/>
</dbReference>
<dbReference type="Proteomes" id="UP000009374">
    <property type="component" value="Unassembled WGS sequence"/>
</dbReference>